<comment type="similarity">
    <text evidence="2">Belongs to the cation transport ATPase (P-type) (TC 3.A.3) family. Type V subfamily.</text>
</comment>
<sequence>MIPVQSPDIARVSLHRRIPVEWHLYVAPFLALYPVWAYAYFVKYDTWIKSEEWSFIYTVSLIAGHALSFLVTRWSIGAKALITCVSAKSLAEAQVVRIIPHPHKGEGEIVPLSRIARPGMPVEVSFLYQADKYILTQPDPSASVTSVLVSPLVSEPTFRRLPYPVDAGPNLGEMQASKGLSSQKDVDVALGTFGPNNFDIPKPTFVDLFIEHAVAPFFVFQIFCVGLWMLDEYWYYSLFTLFMLIVFECTVVFQRLRTLNEFRTMSIQPFQINVYRAGKWTEVSTTALLPGDLVSVTRSKEDSAAPCDILLLSGSTIVNEAMLSGESTPLLKESIDLRDASDKLDVNGVDRNNVVFGGTKILQTTTSEGGHHGIKSPDGGALGTVLRTGFGTSQGQLIRLMVFTNEGRVTANNLESFLFIAFLLVFAIAASWYVWTRGLDMGRPKGKLLLDCILIITSVVPPELPMELSMAVNASLMALAKHAIFCTEPFRIPYAGRVDVCCFDKTGTITGEDLVVQGVAQIGAREPQHLLDLKAVSLETTLTLASAHALVLLEDGLVGDPMEKTTLDALAWKLEKGDMLMPADVQQAKHKALISVKRRFQFSSALKRMSTINTIVNSPLGSKRTLASVKGAPETLRSMYRKLPNDYDETFKTFTRRGSRVLALGYKLMDNVQSTNDINAVTRDQVERDLEFAGFLIFHCPLKPDAVSTLRQLNDSSHRCIMITGDNPLTAIHIANEVEIVDRETLILDVREGATSDQELSWRSADEKKIINVNASDSIDEKLFETYDVCMTGAALKQYAGQPEKWNILVQNTWVYARVSPAQKEFVLNTLKQLGYVTLMAGDGTNDVGALKAANIGVALLDGSPEDLKKIAEHQRLERMKKVYEQQLSLTSRWGQPPPVVPPMLKEAYPDLEKAREEAIGKMKTQKLANPKASFDLSSITSQMADMDTDDGPPQIKLGDASVAAPFTSKLSNVSAITQIIRQGRCSLVATIQMYKILGLNCLIQAYSLSVLYLDGIKFGDYQVTISGMLMSVCFLFISRAQPKEKLSKERPLANIFNLYLVLSLLLQFALHIASMRYITNLTPLYEKPEEVVDLEAKFTPSLLNSAVFLIGLSQQVNTFSVNYVGEPFRERMSANPALYYGLLACFGVAFAGATEFIPELNAWLQLTPLPAPYQIRLVAAMAIDFVGCYIIEHGTKWLFADLKPRALIVKGSERREARRKALANNLQYLAQTAANVGQNQASNGAKK</sequence>
<dbReference type="PANTHER" id="PTHR45630:SF7">
    <property type="entry name" value="ENDOPLASMIC RETICULUM TRANSMEMBRANE HELIX TRANSLOCASE"/>
    <property type="match status" value="1"/>
</dbReference>
<keyword evidence="10 12" id="KW-1133">Transmembrane helix</keyword>
<feature type="domain" description="P5A-ATPase transmembrane helical hairpin" evidence="14">
    <location>
        <begin position="19"/>
        <end position="88"/>
    </location>
</feature>
<feature type="transmembrane region" description="Helical" evidence="12">
    <location>
        <begin position="1019"/>
        <end position="1038"/>
    </location>
</feature>
<dbReference type="InterPro" id="IPR059000">
    <property type="entry name" value="ATPase_P-type_domA"/>
</dbReference>
<dbReference type="GO" id="GO:0019829">
    <property type="term" value="F:ATPase-coupled monoatomic cation transmembrane transporter activity"/>
    <property type="evidence" value="ECO:0007669"/>
    <property type="project" value="TreeGrafter"/>
</dbReference>
<dbReference type="Proteomes" id="UP000245768">
    <property type="component" value="Unassembled WGS sequence"/>
</dbReference>
<dbReference type="PANTHER" id="PTHR45630">
    <property type="entry name" value="CATION-TRANSPORTING ATPASE-RELATED"/>
    <property type="match status" value="1"/>
</dbReference>
<feature type="transmembrane region" description="Helical" evidence="12">
    <location>
        <begin position="1103"/>
        <end position="1126"/>
    </location>
</feature>
<dbReference type="FunFam" id="3.40.50.1000:FF:000071">
    <property type="entry name" value="Cation-transporting ATPase"/>
    <property type="match status" value="1"/>
</dbReference>
<keyword evidence="16" id="KW-1185">Reference proteome</keyword>
<evidence type="ECO:0000256" key="8">
    <source>
        <dbReference type="ARBA" id="ARBA00022842"/>
    </source>
</evidence>
<keyword evidence="7" id="KW-0067">ATP-binding</keyword>
<dbReference type="GO" id="GO:0005524">
    <property type="term" value="F:ATP binding"/>
    <property type="evidence" value="ECO:0007669"/>
    <property type="project" value="UniProtKB-KW"/>
</dbReference>
<feature type="transmembrane region" description="Helical" evidence="12">
    <location>
        <begin position="1138"/>
        <end position="1154"/>
    </location>
</feature>
<dbReference type="FunFam" id="3.40.1110.10:FF:000058">
    <property type="entry name" value="Cation-transporting ATPase"/>
    <property type="match status" value="1"/>
</dbReference>
<dbReference type="InterPro" id="IPR008250">
    <property type="entry name" value="ATPase_P-typ_transduc_dom_A_sf"/>
</dbReference>
<dbReference type="InterPro" id="IPR001757">
    <property type="entry name" value="P_typ_ATPase"/>
</dbReference>
<feature type="transmembrane region" description="Helical" evidence="12">
    <location>
        <begin position="22"/>
        <end position="41"/>
    </location>
</feature>
<dbReference type="PRINTS" id="PR00119">
    <property type="entry name" value="CATATPASE"/>
</dbReference>
<evidence type="ECO:0000256" key="9">
    <source>
        <dbReference type="ARBA" id="ARBA00022967"/>
    </source>
</evidence>
<dbReference type="SFLD" id="SFLDF00027">
    <property type="entry name" value="p-type_atpase"/>
    <property type="match status" value="1"/>
</dbReference>
<keyword evidence="5" id="KW-0547">Nucleotide-binding</keyword>
<dbReference type="AlphaFoldDB" id="A0A316YXE8"/>
<dbReference type="InterPro" id="IPR018303">
    <property type="entry name" value="ATPase_P-typ_P_site"/>
</dbReference>
<dbReference type="NCBIfam" id="TIGR01657">
    <property type="entry name" value="P-ATPase-V"/>
    <property type="match status" value="1"/>
</dbReference>
<evidence type="ECO:0000256" key="1">
    <source>
        <dbReference type="ARBA" id="ARBA00004477"/>
    </source>
</evidence>
<keyword evidence="4" id="KW-0479">Metal-binding</keyword>
<proteinExistence type="inferred from homology"/>
<evidence type="ECO:0000259" key="13">
    <source>
        <dbReference type="Pfam" id="PF00122"/>
    </source>
</evidence>
<dbReference type="InterPro" id="IPR023298">
    <property type="entry name" value="ATPase_P-typ_TM_dom_sf"/>
</dbReference>
<evidence type="ECO:0000313" key="15">
    <source>
        <dbReference type="EMBL" id="PWN92733.1"/>
    </source>
</evidence>
<dbReference type="NCBIfam" id="TIGR01494">
    <property type="entry name" value="ATPase_P-type"/>
    <property type="match status" value="1"/>
</dbReference>
<organism evidence="15 16">
    <name type="scientific">Acaromyces ingoldii</name>
    <dbReference type="NCBI Taxonomy" id="215250"/>
    <lineage>
        <taxon>Eukaryota</taxon>
        <taxon>Fungi</taxon>
        <taxon>Dikarya</taxon>
        <taxon>Basidiomycota</taxon>
        <taxon>Ustilaginomycotina</taxon>
        <taxon>Exobasidiomycetes</taxon>
        <taxon>Exobasidiales</taxon>
        <taxon>Cryptobasidiaceae</taxon>
        <taxon>Acaromyces</taxon>
    </lineage>
</organism>
<evidence type="ECO:0000256" key="2">
    <source>
        <dbReference type="ARBA" id="ARBA00006000"/>
    </source>
</evidence>
<dbReference type="EMBL" id="KZ819634">
    <property type="protein sequence ID" value="PWN92733.1"/>
    <property type="molecule type" value="Genomic_DNA"/>
</dbReference>
<feature type="transmembrane region" description="Helical" evidence="12">
    <location>
        <begin position="53"/>
        <end position="71"/>
    </location>
</feature>
<dbReference type="InterPro" id="IPR023214">
    <property type="entry name" value="HAD_sf"/>
</dbReference>
<dbReference type="InterPro" id="IPR057255">
    <property type="entry name" value="2TM_P5A-ATPase"/>
</dbReference>
<evidence type="ECO:0000259" key="14">
    <source>
        <dbReference type="Pfam" id="PF23143"/>
    </source>
</evidence>
<dbReference type="CDD" id="cd07543">
    <property type="entry name" value="P-type_ATPase_cation"/>
    <property type="match status" value="1"/>
</dbReference>
<evidence type="ECO:0000256" key="12">
    <source>
        <dbReference type="SAM" id="Phobius"/>
    </source>
</evidence>
<dbReference type="Pfam" id="PF13246">
    <property type="entry name" value="Cation_ATPase"/>
    <property type="match status" value="1"/>
</dbReference>
<dbReference type="RefSeq" id="XP_025379931.1">
    <property type="nucleotide sequence ID" value="XM_025519419.1"/>
</dbReference>
<dbReference type="GO" id="GO:0006874">
    <property type="term" value="P:intracellular calcium ion homeostasis"/>
    <property type="evidence" value="ECO:0007669"/>
    <property type="project" value="TreeGrafter"/>
</dbReference>
<accession>A0A316YXE8</accession>
<dbReference type="Pfam" id="PF23143">
    <property type="entry name" value="2TM_P5A-ATPase"/>
    <property type="match status" value="1"/>
</dbReference>
<dbReference type="GO" id="GO:0005789">
    <property type="term" value="C:endoplasmic reticulum membrane"/>
    <property type="evidence" value="ECO:0007669"/>
    <property type="project" value="UniProtKB-SubCell"/>
</dbReference>
<dbReference type="FunCoup" id="A0A316YXE8">
    <property type="interactions" value="533"/>
</dbReference>
<protein>
    <submittedName>
        <fullName evidence="15">Putative SPF1-P-type ATPase</fullName>
    </submittedName>
</protein>
<evidence type="ECO:0000256" key="5">
    <source>
        <dbReference type="ARBA" id="ARBA00022741"/>
    </source>
</evidence>
<dbReference type="Gene3D" id="3.40.50.1000">
    <property type="entry name" value="HAD superfamily/HAD-like"/>
    <property type="match status" value="1"/>
</dbReference>
<evidence type="ECO:0000256" key="6">
    <source>
        <dbReference type="ARBA" id="ARBA00022824"/>
    </source>
</evidence>
<dbReference type="GO" id="GO:0016887">
    <property type="term" value="F:ATP hydrolysis activity"/>
    <property type="evidence" value="ECO:0007669"/>
    <property type="project" value="InterPro"/>
</dbReference>
<name>A0A316YXE8_9BASI</name>
<dbReference type="Gene3D" id="3.40.1110.10">
    <property type="entry name" value="Calcium-transporting ATPase, cytoplasmic domain N"/>
    <property type="match status" value="1"/>
</dbReference>
<evidence type="ECO:0000256" key="7">
    <source>
        <dbReference type="ARBA" id="ARBA00022840"/>
    </source>
</evidence>
<dbReference type="STRING" id="215250.A0A316YXE8"/>
<feature type="transmembrane region" description="Helical" evidence="12">
    <location>
        <begin position="234"/>
        <end position="253"/>
    </location>
</feature>
<dbReference type="SUPFAM" id="SSF81665">
    <property type="entry name" value="Calcium ATPase, transmembrane domain M"/>
    <property type="match status" value="1"/>
</dbReference>
<dbReference type="Pfam" id="PF00122">
    <property type="entry name" value="E1-E2_ATPase"/>
    <property type="match status" value="1"/>
</dbReference>
<dbReference type="GeneID" id="37041335"/>
<keyword evidence="9" id="KW-1278">Translocase</keyword>
<feature type="transmembrane region" description="Helical" evidence="12">
    <location>
        <begin position="1174"/>
        <end position="1192"/>
    </location>
</feature>
<dbReference type="InterPro" id="IPR047820">
    <property type="entry name" value="P5A-type_ATPase"/>
</dbReference>
<dbReference type="GO" id="GO:0046872">
    <property type="term" value="F:metal ion binding"/>
    <property type="evidence" value="ECO:0007669"/>
    <property type="project" value="UniProtKB-KW"/>
</dbReference>
<evidence type="ECO:0000256" key="3">
    <source>
        <dbReference type="ARBA" id="ARBA00022692"/>
    </source>
</evidence>
<evidence type="ECO:0000256" key="11">
    <source>
        <dbReference type="ARBA" id="ARBA00023136"/>
    </source>
</evidence>
<evidence type="ECO:0000256" key="4">
    <source>
        <dbReference type="ARBA" id="ARBA00022723"/>
    </source>
</evidence>
<dbReference type="InterPro" id="IPR044492">
    <property type="entry name" value="P_typ_ATPase_HD_dom"/>
</dbReference>
<dbReference type="InterPro" id="IPR006544">
    <property type="entry name" value="P-type_TPase_V"/>
</dbReference>
<dbReference type="SFLD" id="SFLDG00002">
    <property type="entry name" value="C1.7:_P-type_atpase_like"/>
    <property type="match status" value="1"/>
</dbReference>
<keyword evidence="8" id="KW-0460">Magnesium</keyword>
<keyword evidence="6" id="KW-0256">Endoplasmic reticulum</keyword>
<feature type="domain" description="P-type ATPase A" evidence="13">
    <location>
        <begin position="270"/>
        <end position="401"/>
    </location>
</feature>
<dbReference type="InParanoid" id="A0A316YXE8"/>
<evidence type="ECO:0000256" key="10">
    <source>
        <dbReference type="ARBA" id="ARBA00022989"/>
    </source>
</evidence>
<dbReference type="InterPro" id="IPR023299">
    <property type="entry name" value="ATPase_P-typ_cyto_dom_N"/>
</dbReference>
<feature type="transmembrane region" description="Helical" evidence="12">
    <location>
        <begin position="417"/>
        <end position="435"/>
    </location>
</feature>
<dbReference type="SFLD" id="SFLDS00003">
    <property type="entry name" value="Haloacid_Dehalogenase"/>
    <property type="match status" value="1"/>
</dbReference>
<feature type="transmembrane region" description="Helical" evidence="12">
    <location>
        <begin position="208"/>
        <end position="228"/>
    </location>
</feature>
<reference evidence="15 16" key="1">
    <citation type="journal article" date="2018" name="Mol. Biol. Evol.">
        <title>Broad Genomic Sampling Reveals a Smut Pathogenic Ancestry of the Fungal Clade Ustilaginomycotina.</title>
        <authorList>
            <person name="Kijpornyongpan T."/>
            <person name="Mondo S.J."/>
            <person name="Barry K."/>
            <person name="Sandor L."/>
            <person name="Lee J."/>
            <person name="Lipzen A."/>
            <person name="Pangilinan J."/>
            <person name="LaButti K."/>
            <person name="Hainaut M."/>
            <person name="Henrissat B."/>
            <person name="Grigoriev I.V."/>
            <person name="Spatafora J.W."/>
            <person name="Aime M.C."/>
        </authorList>
    </citation>
    <scope>NUCLEOTIDE SEQUENCE [LARGE SCALE GENOMIC DNA]</scope>
    <source>
        <strain evidence="15 16">MCA 4198</strain>
    </source>
</reference>
<dbReference type="SUPFAM" id="SSF81660">
    <property type="entry name" value="Metal cation-transporting ATPase, ATP-binding domain N"/>
    <property type="match status" value="1"/>
</dbReference>
<dbReference type="SUPFAM" id="SSF56784">
    <property type="entry name" value="HAD-like"/>
    <property type="match status" value="1"/>
</dbReference>
<dbReference type="GO" id="GO:0015662">
    <property type="term" value="F:P-type ion transporter activity"/>
    <property type="evidence" value="ECO:0007669"/>
    <property type="project" value="TreeGrafter"/>
</dbReference>
<gene>
    <name evidence="15" type="ORF">FA10DRAFT_246627</name>
</gene>
<dbReference type="SUPFAM" id="SSF81653">
    <property type="entry name" value="Calcium ATPase, transduction domain A"/>
    <property type="match status" value="1"/>
</dbReference>
<evidence type="ECO:0000313" key="16">
    <source>
        <dbReference type="Proteomes" id="UP000245768"/>
    </source>
</evidence>
<keyword evidence="3 12" id="KW-0812">Transmembrane</keyword>
<dbReference type="PROSITE" id="PS00154">
    <property type="entry name" value="ATPASE_E1_E2"/>
    <property type="match status" value="1"/>
</dbReference>
<feature type="transmembrane region" description="Helical" evidence="12">
    <location>
        <begin position="1059"/>
        <end position="1079"/>
    </location>
</feature>
<comment type="subcellular location">
    <subcellularLocation>
        <location evidence="1">Endoplasmic reticulum membrane</location>
        <topology evidence="1">Multi-pass membrane protein</topology>
    </subcellularLocation>
</comment>
<dbReference type="OrthoDB" id="48943at2759"/>
<dbReference type="InterPro" id="IPR036412">
    <property type="entry name" value="HAD-like_sf"/>
</dbReference>
<dbReference type="Gene3D" id="2.70.150.10">
    <property type="entry name" value="Calcium-transporting ATPase, cytoplasmic transduction domain A"/>
    <property type="match status" value="1"/>
</dbReference>
<keyword evidence="11 12" id="KW-0472">Membrane</keyword>